<dbReference type="GO" id="GO:0004190">
    <property type="term" value="F:aspartic-type endopeptidase activity"/>
    <property type="evidence" value="ECO:0007669"/>
    <property type="project" value="InterPro"/>
</dbReference>
<accession>A0A4Y6V183</accession>
<name>A0A4Y6V183_SACBS</name>
<dbReference type="Pfam" id="PF01478">
    <property type="entry name" value="Peptidase_A24"/>
    <property type="match status" value="1"/>
</dbReference>
<dbReference type="KEGG" id="saca:FFV09_17030"/>
<dbReference type="EMBL" id="CP041217">
    <property type="protein sequence ID" value="QDH23822.1"/>
    <property type="molecule type" value="Genomic_DNA"/>
</dbReference>
<dbReference type="AlphaFoldDB" id="A0A4Y6V183"/>
<organism evidence="4 5">
    <name type="scientific">Saccharibacillus brassicae</name>
    <dbReference type="NCBI Taxonomy" id="2583377"/>
    <lineage>
        <taxon>Bacteria</taxon>
        <taxon>Bacillati</taxon>
        <taxon>Bacillota</taxon>
        <taxon>Bacilli</taxon>
        <taxon>Bacillales</taxon>
        <taxon>Paenibacillaceae</taxon>
        <taxon>Saccharibacillus</taxon>
    </lineage>
</organism>
<protein>
    <submittedName>
        <fullName evidence="4">Prepilin peptidase</fullName>
    </submittedName>
</protein>
<dbReference type="InterPro" id="IPR050882">
    <property type="entry name" value="Prepilin_peptidase/N-MTase"/>
</dbReference>
<dbReference type="Proteomes" id="UP000316968">
    <property type="component" value="Chromosome"/>
</dbReference>
<evidence type="ECO:0000259" key="3">
    <source>
        <dbReference type="Pfam" id="PF01478"/>
    </source>
</evidence>
<keyword evidence="2" id="KW-1133">Transmembrane helix</keyword>
<dbReference type="GO" id="GO:0006465">
    <property type="term" value="P:signal peptide processing"/>
    <property type="evidence" value="ECO:0007669"/>
    <property type="project" value="TreeGrafter"/>
</dbReference>
<dbReference type="OrthoDB" id="5508079at2"/>
<dbReference type="PANTHER" id="PTHR30487:SF0">
    <property type="entry name" value="PREPILIN LEADER PEPTIDASE_N-METHYLTRANSFERASE-RELATED"/>
    <property type="match status" value="1"/>
</dbReference>
<keyword evidence="2" id="KW-0472">Membrane</keyword>
<keyword evidence="5" id="KW-1185">Reference proteome</keyword>
<dbReference type="GO" id="GO:0005886">
    <property type="term" value="C:plasma membrane"/>
    <property type="evidence" value="ECO:0007669"/>
    <property type="project" value="TreeGrafter"/>
</dbReference>
<evidence type="ECO:0000256" key="2">
    <source>
        <dbReference type="SAM" id="Phobius"/>
    </source>
</evidence>
<evidence type="ECO:0000313" key="5">
    <source>
        <dbReference type="Proteomes" id="UP000316968"/>
    </source>
</evidence>
<reference evidence="4 5" key="1">
    <citation type="submission" date="2019-06" db="EMBL/GenBank/DDBJ databases">
        <title>Saccharibacillus brassicae sp. nov., an endophytic bacterium isolated from Chinese cabbage seeds (Brassica pekinensis).</title>
        <authorList>
            <person name="Jiang L."/>
            <person name="Lee J."/>
            <person name="Kim S.W."/>
        </authorList>
    </citation>
    <scope>NUCLEOTIDE SEQUENCE [LARGE SCALE GENOMIC DNA]</scope>
    <source>
        <strain evidence="5">KCTC 43072 / ATSA2</strain>
    </source>
</reference>
<gene>
    <name evidence="4" type="ORF">FFV09_17030</name>
</gene>
<comment type="similarity">
    <text evidence="1">Belongs to the peptidase A24 family.</text>
</comment>
<evidence type="ECO:0000313" key="4">
    <source>
        <dbReference type="EMBL" id="QDH23822.1"/>
    </source>
</evidence>
<feature type="transmembrane region" description="Helical" evidence="2">
    <location>
        <begin position="123"/>
        <end position="142"/>
    </location>
</feature>
<keyword evidence="2" id="KW-0812">Transmembrane</keyword>
<dbReference type="InterPro" id="IPR000045">
    <property type="entry name" value="Prepilin_IV_endopep_pep"/>
</dbReference>
<proteinExistence type="inferred from homology"/>
<feature type="transmembrane region" description="Helical" evidence="2">
    <location>
        <begin position="89"/>
        <end position="111"/>
    </location>
</feature>
<evidence type="ECO:0000256" key="1">
    <source>
        <dbReference type="ARBA" id="ARBA00005801"/>
    </source>
</evidence>
<feature type="transmembrane region" description="Helical" evidence="2">
    <location>
        <begin position="49"/>
        <end position="69"/>
    </location>
</feature>
<sequence>MAAYMGCGCFLAAAFMTDVRTRKIPNRLNLLFALSGLLYRGVSHGADGLLFALQGCAAGFATLLLLYLLGAVGAGDVKLFAGIGAWTGLAFAAQTLLYSILFAGVIGLGILCWRREGLVRIKMIFGSLAGLFVFRSLSPLTADRVNHLTFPFMWAVLPGALAGYFYLH</sequence>
<feature type="transmembrane region" description="Helical" evidence="2">
    <location>
        <begin position="148"/>
        <end position="167"/>
    </location>
</feature>
<feature type="domain" description="Prepilin type IV endopeptidase peptidase" evidence="3">
    <location>
        <begin position="8"/>
        <end position="108"/>
    </location>
</feature>
<dbReference type="Gene3D" id="1.20.120.1220">
    <property type="match status" value="1"/>
</dbReference>
<dbReference type="PANTHER" id="PTHR30487">
    <property type="entry name" value="TYPE 4 PREPILIN-LIKE PROTEINS LEADER PEPTIDE-PROCESSING ENZYME"/>
    <property type="match status" value="1"/>
</dbReference>